<protein>
    <recommendedName>
        <fullName evidence="3">YwpF-like protein</fullName>
    </recommendedName>
</protein>
<organism evidence="1 2">
    <name type="scientific">Peribacillus saganii</name>
    <dbReference type="NCBI Taxonomy" id="2303992"/>
    <lineage>
        <taxon>Bacteria</taxon>
        <taxon>Bacillati</taxon>
        <taxon>Bacillota</taxon>
        <taxon>Bacilli</taxon>
        <taxon>Bacillales</taxon>
        <taxon>Bacillaceae</taxon>
        <taxon>Peribacillus</taxon>
    </lineage>
</organism>
<name>A0A372LKC8_9BACI</name>
<evidence type="ECO:0008006" key="3">
    <source>
        <dbReference type="Google" id="ProtNLM"/>
    </source>
</evidence>
<keyword evidence="2" id="KW-1185">Reference proteome</keyword>
<dbReference type="InterPro" id="IPR025573">
    <property type="entry name" value="YwpF"/>
</dbReference>
<dbReference type="Proteomes" id="UP000264541">
    <property type="component" value="Unassembled WGS sequence"/>
</dbReference>
<dbReference type="OrthoDB" id="2427395at2"/>
<accession>A0A372LKC8</accession>
<dbReference type="RefSeq" id="WP_117327704.1">
    <property type="nucleotide sequence ID" value="NZ_QVTE01000046.1"/>
</dbReference>
<evidence type="ECO:0000313" key="1">
    <source>
        <dbReference type="EMBL" id="RFU67097.1"/>
    </source>
</evidence>
<proteinExistence type="predicted"/>
<sequence length="145" mass="16700">MKTFKLVSLQLFNDKQEAVDVELTDGLIINKEDDDNTWLVEALLQEKDYKILENAISDKQDVELRVVITKKENDPAAFQTALHSVKNVEDLYSVLFEGHLKRTKQDYAELLLQDLIHKGKSGSDLVTEFKEKIRTRPRISVQGKK</sequence>
<reference evidence="1 2" key="1">
    <citation type="submission" date="2018-08" db="EMBL/GenBank/DDBJ databases">
        <title>Bacillus chawlae sp. nov., Bacillus glennii sp. nov., and Bacillus saganii sp. nov. Isolated from the Vehicle Assembly Building at Kennedy Space Center where the Viking Spacecraft were Assembled.</title>
        <authorList>
            <person name="Seuylemezian A."/>
            <person name="Vaishampayan P."/>
        </authorList>
    </citation>
    <scope>NUCLEOTIDE SEQUENCE [LARGE SCALE GENOMIC DNA]</scope>
    <source>
        <strain evidence="1 2">V47-23a</strain>
    </source>
</reference>
<dbReference type="EMBL" id="QVTE01000046">
    <property type="protein sequence ID" value="RFU67097.1"/>
    <property type="molecule type" value="Genomic_DNA"/>
</dbReference>
<gene>
    <name evidence="1" type="ORF">D0469_15865</name>
</gene>
<dbReference type="Pfam" id="PF14183">
    <property type="entry name" value="YwpF"/>
    <property type="match status" value="1"/>
</dbReference>
<dbReference type="AlphaFoldDB" id="A0A372LKC8"/>
<evidence type="ECO:0000313" key="2">
    <source>
        <dbReference type="Proteomes" id="UP000264541"/>
    </source>
</evidence>
<comment type="caution">
    <text evidence="1">The sequence shown here is derived from an EMBL/GenBank/DDBJ whole genome shotgun (WGS) entry which is preliminary data.</text>
</comment>